<dbReference type="GO" id="GO:0006730">
    <property type="term" value="P:one-carbon metabolic process"/>
    <property type="evidence" value="ECO:0007669"/>
    <property type="project" value="UniProtKB-UniRule"/>
</dbReference>
<dbReference type="Gene3D" id="3.30.1030.10">
    <property type="entry name" value="Methenyltetrahydromethanopterin Cyclohydrolase, Chain A, domain 2"/>
    <property type="match status" value="1"/>
</dbReference>
<keyword evidence="9 12" id="KW-0378">Hydrolase</keyword>
<dbReference type="SUPFAM" id="SSF56199">
    <property type="entry name" value="Methenyltetrahydromethanopterin cyclohydrolase"/>
    <property type="match status" value="1"/>
</dbReference>
<protein>
    <recommendedName>
        <fullName evidence="6 12">Methenyltetrahydromethanopterin cyclohydrolase</fullName>
        <ecNumber evidence="5 12">3.5.4.27</ecNumber>
    </recommendedName>
    <alternativeName>
        <fullName evidence="10 12">Methenyl-H4MPT cyclohydrolase</fullName>
    </alternativeName>
</protein>
<evidence type="ECO:0000313" key="13">
    <source>
        <dbReference type="EMBL" id="QGM96904.1"/>
    </source>
</evidence>
<comment type="similarity">
    <text evidence="4 12">Belongs to the MCH family.</text>
</comment>
<evidence type="ECO:0000256" key="3">
    <source>
        <dbReference type="ARBA" id="ARBA00005087"/>
    </source>
</evidence>
<organism evidence="13 14">
    <name type="scientific">Methylocystis parvus</name>
    <dbReference type="NCBI Taxonomy" id="134"/>
    <lineage>
        <taxon>Bacteria</taxon>
        <taxon>Pseudomonadati</taxon>
        <taxon>Pseudomonadota</taxon>
        <taxon>Alphaproteobacteria</taxon>
        <taxon>Hyphomicrobiales</taxon>
        <taxon>Methylocystaceae</taxon>
        <taxon>Methylocystis</taxon>
    </lineage>
</organism>
<evidence type="ECO:0000256" key="12">
    <source>
        <dbReference type="HAMAP-Rule" id="MF_00486"/>
    </source>
</evidence>
<gene>
    <name evidence="12" type="primary">mch</name>
    <name evidence="13" type="ORF">F7D14_05050</name>
</gene>
<dbReference type="InterPro" id="IPR003209">
    <property type="entry name" value="METHMP_CycHdrlase"/>
</dbReference>
<dbReference type="HAMAP" id="MF_00486">
    <property type="entry name" value="McH"/>
    <property type="match status" value="1"/>
</dbReference>
<dbReference type="UniPathway" id="UPA00562">
    <property type="reaction ID" value="UER00703"/>
</dbReference>
<evidence type="ECO:0000256" key="10">
    <source>
        <dbReference type="ARBA" id="ARBA00030468"/>
    </source>
</evidence>
<dbReference type="Gene3D" id="3.10.340.11">
    <property type="entry name" value="Methenyltetrahydromethanopterin Cyclohydrolase, Chain A, domain 1"/>
    <property type="match status" value="1"/>
</dbReference>
<dbReference type="CDD" id="cd00545">
    <property type="entry name" value="MCH"/>
    <property type="match status" value="1"/>
</dbReference>
<keyword evidence="14" id="KW-1185">Reference proteome</keyword>
<comment type="function">
    <text evidence="1 12">Catalyzes the hydrolysis of methenyl-H(4)MPT(+) to 5-formyl-H(4)MPT.</text>
</comment>
<reference evidence="13 14" key="1">
    <citation type="submission" date="2019-09" db="EMBL/GenBank/DDBJ databases">
        <title>Isolation and complete genome sequencing of Methylocystis species.</title>
        <authorList>
            <person name="Rumah B.L."/>
            <person name="Stead C.E."/>
            <person name="Stevens B.C."/>
            <person name="Minton N.P."/>
            <person name="Grosse-Honebrink A."/>
            <person name="Zhang Y."/>
        </authorList>
    </citation>
    <scope>NUCLEOTIDE SEQUENCE [LARGE SCALE GENOMIC DNA]</scope>
    <source>
        <strain evidence="13 14">BRCS2</strain>
    </source>
</reference>
<dbReference type="GO" id="GO:0018759">
    <property type="term" value="F:methenyltetrahydromethanopterin cyclohydrolase activity"/>
    <property type="evidence" value="ECO:0007669"/>
    <property type="project" value="UniProtKB-UniRule"/>
</dbReference>
<dbReference type="EMBL" id="CP044331">
    <property type="protein sequence ID" value="QGM96904.1"/>
    <property type="molecule type" value="Genomic_DNA"/>
</dbReference>
<evidence type="ECO:0000256" key="9">
    <source>
        <dbReference type="ARBA" id="ARBA00022801"/>
    </source>
</evidence>
<evidence type="ECO:0000256" key="1">
    <source>
        <dbReference type="ARBA" id="ARBA00004058"/>
    </source>
</evidence>
<comment type="pathway">
    <text evidence="3 12">One-carbon metabolism; formaldehyde degradation; formate from formaldehyde (H(4)MPT route): step 3/5.</text>
</comment>
<dbReference type="AlphaFoldDB" id="A0A6B8LZL4"/>
<dbReference type="KEGG" id="mpar:F7D14_05050"/>
<dbReference type="GO" id="GO:0046294">
    <property type="term" value="P:formaldehyde catabolic process"/>
    <property type="evidence" value="ECO:0007669"/>
    <property type="project" value="UniProtKB-UniRule"/>
</dbReference>
<evidence type="ECO:0000256" key="6">
    <source>
        <dbReference type="ARBA" id="ARBA00020597"/>
    </source>
</evidence>
<evidence type="ECO:0000313" key="14">
    <source>
        <dbReference type="Proteomes" id="UP000422569"/>
    </source>
</evidence>
<evidence type="ECO:0000256" key="5">
    <source>
        <dbReference type="ARBA" id="ARBA00012765"/>
    </source>
</evidence>
<dbReference type="RefSeq" id="WP_016919981.1">
    <property type="nucleotide sequence ID" value="NZ_CP044331.1"/>
</dbReference>
<proteinExistence type="inferred from homology"/>
<dbReference type="NCBIfam" id="TIGR03120">
    <property type="entry name" value="one_C_mch"/>
    <property type="match status" value="1"/>
</dbReference>
<dbReference type="GO" id="GO:0005737">
    <property type="term" value="C:cytoplasm"/>
    <property type="evidence" value="ECO:0007669"/>
    <property type="project" value="UniProtKB-SubCell"/>
</dbReference>
<dbReference type="Pfam" id="PF02289">
    <property type="entry name" value="MCH"/>
    <property type="match status" value="1"/>
</dbReference>
<evidence type="ECO:0000256" key="8">
    <source>
        <dbReference type="ARBA" id="ARBA00022563"/>
    </source>
</evidence>
<comment type="subcellular location">
    <subcellularLocation>
        <location evidence="2 12">Cytoplasm</location>
    </subcellularLocation>
</comment>
<keyword evidence="8 12" id="KW-0554">One-carbon metabolism</keyword>
<keyword evidence="7 12" id="KW-0963">Cytoplasm</keyword>
<dbReference type="EC" id="3.5.4.27" evidence="5 12"/>
<dbReference type="Proteomes" id="UP000422569">
    <property type="component" value="Chromosome"/>
</dbReference>
<name>A0A6B8LZL4_9HYPH</name>
<comment type="catalytic activity">
    <reaction evidence="11 12">
        <text>5,10-methenyl-5,6,7,8-tetrahydromethanopterin + H2O = N(5)-formyl-5,6,7,8-tetrahydromethanopterin + H(+)</text>
        <dbReference type="Rhea" id="RHEA:19053"/>
        <dbReference type="ChEBI" id="CHEBI:15377"/>
        <dbReference type="ChEBI" id="CHEBI:15378"/>
        <dbReference type="ChEBI" id="CHEBI:58018"/>
        <dbReference type="ChEBI" id="CHEBI:58337"/>
        <dbReference type="EC" id="3.5.4.27"/>
    </reaction>
</comment>
<evidence type="ECO:0000256" key="2">
    <source>
        <dbReference type="ARBA" id="ARBA00004496"/>
    </source>
</evidence>
<accession>A0A6B8LZL4</accession>
<evidence type="ECO:0000256" key="7">
    <source>
        <dbReference type="ARBA" id="ARBA00022490"/>
    </source>
</evidence>
<evidence type="ECO:0000256" key="11">
    <source>
        <dbReference type="ARBA" id="ARBA00048684"/>
    </source>
</evidence>
<evidence type="ECO:0000256" key="4">
    <source>
        <dbReference type="ARBA" id="ARBA00006902"/>
    </source>
</evidence>
<sequence>MSASENTGRATASVNTLAGEIVDRLVAGADRYRVAVSRGSLGELLIDAGAKVAGGVDVGLLLTEICMGGLGKVTLSHAPGAAKWPFWLTVASNDPVVACLASQYAGWSLQHEKFFALGSGPGRAQARVEKLFEELTYKDKAERVTIVLESDKAPPPEVVRKVADKSGLSPDKVAFVYAPTHSLAGGAQVVGRVLEVALHKAHELHFPLENIVDGVATAPLSPPHPDFVKAMGRTNDAIIYAGRAHLFVTGPAAAAKELAEKLPSFNSRDYGQPFADIFKAYEYDFYKVDGSLFSPAEALVTAVETGETFRAGKINEELLDKSFGG</sequence>